<feature type="domain" description="FAD dependent oxidoreductase" evidence="2">
    <location>
        <begin position="4"/>
        <end position="399"/>
    </location>
</feature>
<dbReference type="EMBL" id="LJSX01000009">
    <property type="protein sequence ID" value="KPQ11210.1"/>
    <property type="molecule type" value="Genomic_DNA"/>
</dbReference>
<dbReference type="InterPro" id="IPR036188">
    <property type="entry name" value="FAD/NAD-bd_sf"/>
</dbReference>
<comment type="caution">
    <text evidence="3">The sequence shown here is derived from an EMBL/GenBank/DDBJ whole genome shotgun (WGS) entry which is preliminary data.</text>
</comment>
<protein>
    <submittedName>
        <fullName evidence="3">D-amino-acid dehydrogenase</fullName>
        <ecNumber evidence="3">1.4.99.6</ecNumber>
    </submittedName>
</protein>
<dbReference type="Gene3D" id="3.30.9.10">
    <property type="entry name" value="D-Amino Acid Oxidase, subunit A, domain 2"/>
    <property type="match status" value="1"/>
</dbReference>
<reference evidence="3 5" key="1">
    <citation type="submission" date="2015-09" db="EMBL/GenBank/DDBJ databases">
        <title>Identification and resolution of microdiversity through metagenomic sequencing of parallel consortia.</title>
        <authorList>
            <person name="Nelson W.C."/>
            <person name="Romine M.F."/>
            <person name="Lindemann S.R."/>
        </authorList>
    </citation>
    <scope>NUCLEOTIDE SEQUENCE [LARGE SCALE GENOMIC DNA]</scope>
    <source>
        <strain evidence="3">HL-109</strain>
    </source>
</reference>
<dbReference type="PATRIC" id="fig|1653334.4.peg.2566"/>
<keyword evidence="6" id="KW-1185">Reference proteome</keyword>
<keyword evidence="1 3" id="KW-0560">Oxidoreductase</keyword>
<evidence type="ECO:0000313" key="3">
    <source>
        <dbReference type="EMBL" id="KPQ11210.1"/>
    </source>
</evidence>
<name>A0A0N8KEF7_9HYPH</name>
<evidence type="ECO:0000313" key="5">
    <source>
        <dbReference type="Proteomes" id="UP000050497"/>
    </source>
</evidence>
<dbReference type="RefSeq" id="WP_074446177.1">
    <property type="nucleotide sequence ID" value="NZ_FMBM01000002.1"/>
</dbReference>
<dbReference type="EMBL" id="FMBM01000002">
    <property type="protein sequence ID" value="SCC81741.1"/>
    <property type="molecule type" value="Genomic_DNA"/>
</dbReference>
<dbReference type="Proteomes" id="UP000050497">
    <property type="component" value="Unassembled WGS sequence"/>
</dbReference>
<dbReference type="InterPro" id="IPR006076">
    <property type="entry name" value="FAD-dep_OxRdtase"/>
</dbReference>
<dbReference type="AlphaFoldDB" id="A0A0N8KEF7"/>
<evidence type="ECO:0000313" key="6">
    <source>
        <dbReference type="Proteomes" id="UP000182800"/>
    </source>
</evidence>
<dbReference type="EC" id="1.4.99.6" evidence="3"/>
<dbReference type="GO" id="GO:0005737">
    <property type="term" value="C:cytoplasm"/>
    <property type="evidence" value="ECO:0007669"/>
    <property type="project" value="TreeGrafter"/>
</dbReference>
<evidence type="ECO:0000256" key="1">
    <source>
        <dbReference type="ARBA" id="ARBA00023002"/>
    </source>
</evidence>
<reference evidence="4 6" key="2">
    <citation type="submission" date="2016-08" db="EMBL/GenBank/DDBJ databases">
        <authorList>
            <person name="Varghese N."/>
            <person name="Submissions Spin"/>
        </authorList>
    </citation>
    <scope>NUCLEOTIDE SEQUENCE [LARGE SCALE GENOMIC DNA]</scope>
    <source>
        <strain evidence="4 6">HL-109</strain>
    </source>
</reference>
<evidence type="ECO:0000259" key="2">
    <source>
        <dbReference type="Pfam" id="PF01266"/>
    </source>
</evidence>
<dbReference type="GO" id="GO:0016491">
    <property type="term" value="F:oxidoreductase activity"/>
    <property type="evidence" value="ECO:0007669"/>
    <property type="project" value="UniProtKB-KW"/>
</dbReference>
<organism evidence="3 5">
    <name type="scientific">Saliniramus fredricksonii</name>
    <dbReference type="NCBI Taxonomy" id="1653334"/>
    <lineage>
        <taxon>Bacteria</taxon>
        <taxon>Pseudomonadati</taxon>
        <taxon>Pseudomonadota</taxon>
        <taxon>Alphaproteobacteria</taxon>
        <taxon>Hyphomicrobiales</taxon>
        <taxon>Salinarimonadaceae</taxon>
        <taxon>Saliniramus</taxon>
    </lineage>
</organism>
<dbReference type="Pfam" id="PF01266">
    <property type="entry name" value="DAO"/>
    <property type="match status" value="1"/>
</dbReference>
<proteinExistence type="predicted"/>
<dbReference type="Gene3D" id="3.50.50.60">
    <property type="entry name" value="FAD/NAD(P)-binding domain"/>
    <property type="match status" value="2"/>
</dbReference>
<dbReference type="OrthoDB" id="9805337at2"/>
<accession>A0A0N8KEF7</accession>
<dbReference type="SUPFAM" id="SSF51905">
    <property type="entry name" value="FAD/NAD(P)-binding domain"/>
    <property type="match status" value="1"/>
</dbReference>
<evidence type="ECO:0000313" key="4">
    <source>
        <dbReference type="EMBL" id="SCC81741.1"/>
    </source>
</evidence>
<sequence>MRTDVIVLGAGIIGVSTALHLQRRGRDVVLVDRRGAGEEASYGNAGLMERATIEPYAFPRDLGSLVKYGLNRSTEVRYEISFLPRIAPWLARYWWHSSPHRHAEATRAMRPLIERCVEEHADLVAEAGVAPLMRPRGWIKAARSQARLDAEAAEAERFARDYGISYDLLDRAGLKEREPHLSDRVIGAIHLRDPNTSPDPGGLTKAYADLFIRKGGRFISGDARSLKAHGGNGKAGWRVTTGEGEISADDVVVAMGAWSNDIYERLGYRMPLAAKRGYHLHYAAEGNAVLNHPVLDVDAGVVLAPMNKGIRLTTGIEFAPRDAPKSPIQIARCEPLAREIFPLGPPNEPEPWMGLRPCFPDMRPVIGPAPRHDGIWFAFGHNHHGFSLGPVTGRILAEMMTGEDPVVDTGWFRADRF</sequence>
<gene>
    <name evidence="3" type="primary">dadA-2</name>
    <name evidence="4" type="ORF">GA0071312_2702</name>
    <name evidence="3" type="ORF">HLUCCO17_07445</name>
</gene>
<dbReference type="SUPFAM" id="SSF54373">
    <property type="entry name" value="FAD-linked reductases, C-terminal domain"/>
    <property type="match status" value="1"/>
</dbReference>
<dbReference type="PANTHER" id="PTHR13847">
    <property type="entry name" value="SARCOSINE DEHYDROGENASE-RELATED"/>
    <property type="match status" value="1"/>
</dbReference>
<dbReference type="STRING" id="1653334.GA0071312_2702"/>
<dbReference type="PANTHER" id="PTHR13847:SF289">
    <property type="entry name" value="GLYCINE OXIDASE"/>
    <property type="match status" value="1"/>
</dbReference>
<dbReference type="Proteomes" id="UP000182800">
    <property type="component" value="Unassembled WGS sequence"/>
</dbReference>